<dbReference type="PANTHER" id="PTHR12126:SF11">
    <property type="entry name" value="NADH DEHYDROGENASE [UBIQUINONE] 1 ALPHA SUBCOMPLEX SUBUNIT 9, MITOCHONDRIAL"/>
    <property type="match status" value="1"/>
</dbReference>
<dbReference type="FunFam" id="3.40.50.720:FF:000702">
    <property type="entry name" value="NADH dehydrogenase (Ubiquinone)"/>
    <property type="match status" value="1"/>
</dbReference>
<dbReference type="Proteomes" id="UP000011625">
    <property type="component" value="Unassembled WGS sequence"/>
</dbReference>
<dbReference type="AlphaFoldDB" id="M0ND28"/>
<accession>M0ND28</accession>
<dbReference type="EMBL" id="AOME01000013">
    <property type="protein sequence ID" value="EMA55463.1"/>
    <property type="molecule type" value="Genomic_DNA"/>
</dbReference>
<dbReference type="PANTHER" id="PTHR12126">
    <property type="entry name" value="NADH-UBIQUINONE OXIDOREDUCTASE 39 KDA SUBUNIT-RELATED"/>
    <property type="match status" value="1"/>
</dbReference>
<dbReference type="PATRIC" id="fig|1227456.3.peg.381"/>
<evidence type="ECO:0000259" key="1">
    <source>
        <dbReference type="Pfam" id="PF13460"/>
    </source>
</evidence>
<protein>
    <submittedName>
        <fullName evidence="2">NAD-dependent epimerase/dehydratase</fullName>
    </submittedName>
</protein>
<proteinExistence type="predicted"/>
<dbReference type="InterPro" id="IPR036291">
    <property type="entry name" value="NAD(P)-bd_dom_sf"/>
</dbReference>
<feature type="domain" description="NAD(P)-binding" evidence="1">
    <location>
        <begin position="7"/>
        <end position="150"/>
    </location>
</feature>
<keyword evidence="3" id="KW-1185">Reference proteome</keyword>
<dbReference type="SUPFAM" id="SSF51735">
    <property type="entry name" value="NAD(P)-binding Rossmann-fold domains"/>
    <property type="match status" value="1"/>
</dbReference>
<evidence type="ECO:0000313" key="2">
    <source>
        <dbReference type="EMBL" id="EMA55463.1"/>
    </source>
</evidence>
<dbReference type="InterPro" id="IPR051207">
    <property type="entry name" value="ComplexI_NDUFA9_subunit"/>
</dbReference>
<gene>
    <name evidence="2" type="ORF">C450_01814</name>
</gene>
<dbReference type="STRING" id="1227456.C450_01814"/>
<comment type="caution">
    <text evidence="2">The sequence shown here is derived from an EMBL/GenBank/DDBJ whole genome shotgun (WGS) entry which is preliminary data.</text>
</comment>
<dbReference type="GO" id="GO:0044877">
    <property type="term" value="F:protein-containing complex binding"/>
    <property type="evidence" value="ECO:0007669"/>
    <property type="project" value="TreeGrafter"/>
</dbReference>
<dbReference type="RefSeq" id="WP_005039273.1">
    <property type="nucleotide sequence ID" value="NZ_AOME01000013.1"/>
</dbReference>
<name>M0ND28_9EURY</name>
<dbReference type="Pfam" id="PF13460">
    <property type="entry name" value="NAD_binding_10"/>
    <property type="match status" value="1"/>
</dbReference>
<dbReference type="CDD" id="cd05271">
    <property type="entry name" value="NDUFA9_like_SDR_a"/>
    <property type="match status" value="1"/>
</dbReference>
<dbReference type="OrthoDB" id="213145at2157"/>
<sequence length="295" mass="31143">MDVLVTGGDGFVGRNLCDELAERGHDVTALSRDPDPSVFEADVDTAIGDVTAYDSMEGAFAGQDSVVNLVALSPLFQPSGGDEQHFEIHLGGTENAVRAAEEHGVERFVQMSALGADPRGPTAYIRSKGEAEGVVRDSALDWTIVRPSVVFGDGGEFVPFTKKLTTPYLAALPRGGRTRFQPIWIGDLTPMLADTVTEDGHTGETYEIGGPATLTLADVAKLAYRAEGKSVSIAPVPMALTKLGMGLADPLPVVPFGSDQARSLEMDNTVADNDVTAFGRDMGDLRSLADYLGVA</sequence>
<evidence type="ECO:0000313" key="3">
    <source>
        <dbReference type="Proteomes" id="UP000011625"/>
    </source>
</evidence>
<dbReference type="Gene3D" id="3.40.50.720">
    <property type="entry name" value="NAD(P)-binding Rossmann-like Domain"/>
    <property type="match status" value="1"/>
</dbReference>
<reference evidence="2 3" key="1">
    <citation type="journal article" date="2014" name="PLoS Genet.">
        <title>Phylogenetically driven sequencing of extremely halophilic archaea reveals strategies for static and dynamic osmo-response.</title>
        <authorList>
            <person name="Becker E.A."/>
            <person name="Seitzer P.M."/>
            <person name="Tritt A."/>
            <person name="Larsen D."/>
            <person name="Krusor M."/>
            <person name="Yao A.I."/>
            <person name="Wu D."/>
            <person name="Madern D."/>
            <person name="Eisen J.A."/>
            <person name="Darling A.E."/>
            <person name="Facciotti M.T."/>
        </authorList>
    </citation>
    <scope>NUCLEOTIDE SEQUENCE [LARGE SCALE GENOMIC DNA]</scope>
    <source>
        <strain evidence="2 3">DSM 8989</strain>
    </source>
</reference>
<organism evidence="2 3">
    <name type="scientific">Halococcus salifodinae DSM 8989</name>
    <dbReference type="NCBI Taxonomy" id="1227456"/>
    <lineage>
        <taxon>Archaea</taxon>
        <taxon>Methanobacteriati</taxon>
        <taxon>Methanobacteriota</taxon>
        <taxon>Stenosarchaea group</taxon>
        <taxon>Halobacteria</taxon>
        <taxon>Halobacteriales</taxon>
        <taxon>Halococcaceae</taxon>
        <taxon>Halococcus</taxon>
    </lineage>
</organism>
<dbReference type="InterPro" id="IPR016040">
    <property type="entry name" value="NAD(P)-bd_dom"/>
</dbReference>